<name>A0A561SMS0_9PSEU</name>
<protein>
    <submittedName>
        <fullName evidence="2">Uncharacterized protein</fullName>
    </submittedName>
</protein>
<gene>
    <name evidence="2" type="ORF">FHX44_112046</name>
</gene>
<comment type="caution">
    <text evidence="2">The sequence shown here is derived from an EMBL/GenBank/DDBJ whole genome shotgun (WGS) entry which is preliminary data.</text>
</comment>
<evidence type="ECO:0000256" key="1">
    <source>
        <dbReference type="SAM" id="MobiDB-lite"/>
    </source>
</evidence>
<keyword evidence="3" id="KW-1185">Reference proteome</keyword>
<proteinExistence type="predicted"/>
<dbReference type="EMBL" id="VIWU01000001">
    <property type="protein sequence ID" value="TWF76158.1"/>
    <property type="molecule type" value="Genomic_DNA"/>
</dbReference>
<dbReference type="AlphaFoldDB" id="A0A561SMS0"/>
<organism evidence="2 3">
    <name type="scientific">Pseudonocardia hierapolitana</name>
    <dbReference type="NCBI Taxonomy" id="1128676"/>
    <lineage>
        <taxon>Bacteria</taxon>
        <taxon>Bacillati</taxon>
        <taxon>Actinomycetota</taxon>
        <taxon>Actinomycetes</taxon>
        <taxon>Pseudonocardiales</taxon>
        <taxon>Pseudonocardiaceae</taxon>
        <taxon>Pseudonocardia</taxon>
    </lineage>
</organism>
<evidence type="ECO:0000313" key="2">
    <source>
        <dbReference type="EMBL" id="TWF76158.1"/>
    </source>
</evidence>
<reference evidence="2 3" key="1">
    <citation type="submission" date="2019-06" db="EMBL/GenBank/DDBJ databases">
        <title>Sequencing the genomes of 1000 actinobacteria strains.</title>
        <authorList>
            <person name="Klenk H.-P."/>
        </authorList>
    </citation>
    <scope>NUCLEOTIDE SEQUENCE [LARGE SCALE GENOMIC DNA]</scope>
    <source>
        <strain evidence="2 3">DSM 45671</strain>
    </source>
</reference>
<dbReference type="Proteomes" id="UP000321261">
    <property type="component" value="Unassembled WGS sequence"/>
</dbReference>
<sequence length="39" mass="3960">MVGERRVARAGNGAPTGTRPDQADPAASIEEMPALRPGG</sequence>
<evidence type="ECO:0000313" key="3">
    <source>
        <dbReference type="Proteomes" id="UP000321261"/>
    </source>
</evidence>
<accession>A0A561SMS0</accession>
<feature type="region of interest" description="Disordered" evidence="1">
    <location>
        <begin position="1"/>
        <end position="39"/>
    </location>
</feature>